<feature type="region of interest" description="Disordered" evidence="1">
    <location>
        <begin position="1"/>
        <end position="23"/>
    </location>
</feature>
<organism evidence="2 3">
    <name type="scientific">Elaeophora elaphi</name>
    <dbReference type="NCBI Taxonomy" id="1147741"/>
    <lineage>
        <taxon>Eukaryota</taxon>
        <taxon>Metazoa</taxon>
        <taxon>Ecdysozoa</taxon>
        <taxon>Nematoda</taxon>
        <taxon>Chromadorea</taxon>
        <taxon>Rhabditida</taxon>
        <taxon>Spirurina</taxon>
        <taxon>Spiruromorpha</taxon>
        <taxon>Filarioidea</taxon>
        <taxon>Onchocercidae</taxon>
        <taxon>Elaeophora</taxon>
    </lineage>
</organism>
<reference evidence="3" key="1">
    <citation type="submission" date="2017-02" db="UniProtKB">
        <authorList>
            <consortium name="WormBaseParasite"/>
        </authorList>
    </citation>
    <scope>IDENTIFICATION</scope>
</reference>
<evidence type="ECO:0000256" key="1">
    <source>
        <dbReference type="SAM" id="MobiDB-lite"/>
    </source>
</evidence>
<evidence type="ECO:0000313" key="2">
    <source>
        <dbReference type="Proteomes" id="UP000050640"/>
    </source>
</evidence>
<sequence>MPRDDNSKISADSPRTPKTASSHCLSPLSASLLKSLLEDSLTTMLMLDRSQALDSETFVLHEGCSKLSANRVTPPADKSWQSDESYDLNRIPVPEDLIPGLDLSGVNNIETEAETVAEENDFSLKLEGSKSPVEINNQLIKSLESVSSRFRCYLNDEKWAVAEIHLISEQIWNLVNLKQPLEIMINDDLSRIPSQEIQMRQMMADRCCEIAKRCFKDVGRSRYMGLTNISCSRPRNLLHLKSILQKQLSKYYES</sequence>
<protein>
    <submittedName>
        <fullName evidence="3">NSL complex protein NSL2</fullName>
    </submittedName>
</protein>
<name>A0A0R3RNC8_9BILA</name>
<dbReference type="Proteomes" id="UP000050640">
    <property type="component" value="Unplaced"/>
</dbReference>
<proteinExistence type="predicted"/>
<dbReference type="AlphaFoldDB" id="A0A0R3RNC8"/>
<evidence type="ECO:0000313" key="3">
    <source>
        <dbReference type="WBParaSite" id="EEL_0000298801-mRNA-1"/>
    </source>
</evidence>
<keyword evidence="2" id="KW-1185">Reference proteome</keyword>
<dbReference type="WBParaSite" id="EEL_0000298801-mRNA-1">
    <property type="protein sequence ID" value="EEL_0000298801-mRNA-1"/>
    <property type="gene ID" value="EEL_0000298801"/>
</dbReference>
<dbReference type="STRING" id="1147741.A0A0R3RNC8"/>
<accession>A0A0R3RNC8</accession>